<evidence type="ECO:0000256" key="6">
    <source>
        <dbReference type="ARBA" id="ARBA00023288"/>
    </source>
</evidence>
<dbReference type="PANTHER" id="PTHR30429:SF0">
    <property type="entry name" value="METHIONINE-BINDING LIPOPROTEIN METQ"/>
    <property type="match status" value="1"/>
</dbReference>
<keyword evidence="5" id="KW-0564">Palmitate</keyword>
<dbReference type="AlphaFoldDB" id="A0A9D1TUY5"/>
<dbReference type="Proteomes" id="UP000823934">
    <property type="component" value="Unassembled WGS sequence"/>
</dbReference>
<comment type="similarity">
    <text evidence="2">Belongs to the NlpA lipoprotein family.</text>
</comment>
<dbReference type="Gene3D" id="3.40.190.10">
    <property type="entry name" value="Periplasmic binding protein-like II"/>
    <property type="match status" value="2"/>
</dbReference>
<dbReference type="InterPro" id="IPR004872">
    <property type="entry name" value="Lipoprotein_NlpA"/>
</dbReference>
<keyword evidence="3" id="KW-0732">Signal</keyword>
<dbReference type="SUPFAM" id="SSF53850">
    <property type="entry name" value="Periplasmic binding protein-like II"/>
    <property type="match status" value="1"/>
</dbReference>
<evidence type="ECO:0000313" key="8">
    <source>
        <dbReference type="Proteomes" id="UP000823934"/>
    </source>
</evidence>
<evidence type="ECO:0000256" key="2">
    <source>
        <dbReference type="ARBA" id="ARBA00008973"/>
    </source>
</evidence>
<organism evidence="7 8">
    <name type="scientific">Candidatus Ignatzschineria merdigallinarum</name>
    <dbReference type="NCBI Taxonomy" id="2838621"/>
    <lineage>
        <taxon>Bacteria</taxon>
        <taxon>Pseudomonadati</taxon>
        <taxon>Pseudomonadota</taxon>
        <taxon>Gammaproteobacteria</taxon>
        <taxon>Cardiobacteriales</taxon>
        <taxon>Ignatzschineriaceae</taxon>
        <taxon>Ignatzschineria</taxon>
    </lineage>
</organism>
<keyword evidence="6" id="KW-0449">Lipoprotein</keyword>
<dbReference type="Pfam" id="PF03180">
    <property type="entry name" value="Lipoprotein_9"/>
    <property type="match status" value="1"/>
</dbReference>
<evidence type="ECO:0000313" key="7">
    <source>
        <dbReference type="EMBL" id="HIW07292.1"/>
    </source>
</evidence>
<reference evidence="7" key="1">
    <citation type="journal article" date="2021" name="PeerJ">
        <title>Extensive microbial diversity within the chicken gut microbiome revealed by metagenomics and culture.</title>
        <authorList>
            <person name="Gilroy R."/>
            <person name="Ravi A."/>
            <person name="Getino M."/>
            <person name="Pursley I."/>
            <person name="Horton D.L."/>
            <person name="Alikhan N.F."/>
            <person name="Baker D."/>
            <person name="Gharbi K."/>
            <person name="Hall N."/>
            <person name="Watson M."/>
            <person name="Adriaenssens E.M."/>
            <person name="Foster-Nyarko E."/>
            <person name="Jarju S."/>
            <person name="Secka A."/>
            <person name="Antonio M."/>
            <person name="Oren A."/>
            <person name="Chaudhuri R.R."/>
            <person name="La Ragione R."/>
            <person name="Hildebrand F."/>
            <person name="Pallen M.J."/>
        </authorList>
    </citation>
    <scope>NUCLEOTIDE SEQUENCE</scope>
    <source>
        <strain evidence="7">CHK160-9182</strain>
    </source>
</reference>
<sequence>MRKKRLLRHLWLKFPAFLSPLKVTILLMSGIFLAACSDEQGEKKEIVFGLGPSIYVNQVEGGIIPYLEKKGYQVSIKMFSQNSMIPPALKEGAVDVSVHISTANLEEMNRRLGGDAMMVWADTPSAPQTIRSIRHQHIDDIRDGMTIAIPNDPVSSERAARLLEAVGWITLAPEIDVSTFHVNEIKPGSVTPKIVEMESALMLRALPDIDFAVVNGNFVTNAGERIQEGLAIEDSPEEHLVKVAILEKNQDETWAKDIQEAYKSSEFEAFIKADPIYEGLIFPKSWSK</sequence>
<accession>A0A9D1TUY5</accession>
<proteinExistence type="inferred from homology"/>
<evidence type="ECO:0000256" key="3">
    <source>
        <dbReference type="ARBA" id="ARBA00022729"/>
    </source>
</evidence>
<comment type="subcellular location">
    <subcellularLocation>
        <location evidence="1">Membrane</location>
        <topology evidence="1">Lipid-anchor</topology>
    </subcellularLocation>
</comment>
<evidence type="ECO:0000256" key="1">
    <source>
        <dbReference type="ARBA" id="ARBA00004635"/>
    </source>
</evidence>
<dbReference type="GO" id="GO:0016020">
    <property type="term" value="C:membrane"/>
    <property type="evidence" value="ECO:0007669"/>
    <property type="project" value="UniProtKB-SubCell"/>
</dbReference>
<evidence type="ECO:0000256" key="4">
    <source>
        <dbReference type="ARBA" id="ARBA00023136"/>
    </source>
</evidence>
<reference evidence="7" key="2">
    <citation type="submission" date="2021-04" db="EMBL/GenBank/DDBJ databases">
        <authorList>
            <person name="Gilroy R."/>
        </authorList>
    </citation>
    <scope>NUCLEOTIDE SEQUENCE</scope>
    <source>
        <strain evidence="7">CHK160-9182</strain>
    </source>
</reference>
<comment type="caution">
    <text evidence="7">The sequence shown here is derived from an EMBL/GenBank/DDBJ whole genome shotgun (WGS) entry which is preliminary data.</text>
</comment>
<name>A0A9D1TUY5_9GAMM</name>
<keyword evidence="4" id="KW-0472">Membrane</keyword>
<dbReference type="PANTHER" id="PTHR30429">
    <property type="entry name" value="D-METHIONINE-BINDING LIPOPROTEIN METQ"/>
    <property type="match status" value="1"/>
</dbReference>
<gene>
    <name evidence="7" type="ORF">H9889_08230</name>
</gene>
<dbReference type="EMBL" id="DXHP01000183">
    <property type="protein sequence ID" value="HIW07292.1"/>
    <property type="molecule type" value="Genomic_DNA"/>
</dbReference>
<evidence type="ECO:0000256" key="5">
    <source>
        <dbReference type="ARBA" id="ARBA00023139"/>
    </source>
</evidence>
<protein>
    <submittedName>
        <fullName evidence="7">Methionine ABC transporter substrate-binding protein</fullName>
    </submittedName>
</protein>